<dbReference type="InterPro" id="IPR050789">
    <property type="entry name" value="Diverse_Enzym_Activities"/>
</dbReference>
<gene>
    <name evidence="4" type="ORF">PAC_05439</name>
</gene>
<proteinExistence type="inferred from homology"/>
<accession>A0A1L7WS02</accession>
<comment type="similarity">
    <text evidence="1">Belongs to the class-A beta-lactamase family.</text>
</comment>
<evidence type="ECO:0000259" key="3">
    <source>
        <dbReference type="Pfam" id="PF00144"/>
    </source>
</evidence>
<dbReference type="Proteomes" id="UP000184330">
    <property type="component" value="Unassembled WGS sequence"/>
</dbReference>
<dbReference type="Pfam" id="PF00144">
    <property type="entry name" value="Beta-lactamase"/>
    <property type="match status" value="1"/>
</dbReference>
<evidence type="ECO:0000256" key="1">
    <source>
        <dbReference type="ARBA" id="ARBA00009009"/>
    </source>
</evidence>
<dbReference type="EMBL" id="FJOG01000006">
    <property type="protein sequence ID" value="CZR55551.1"/>
    <property type="molecule type" value="Genomic_DNA"/>
</dbReference>
<dbReference type="InterPro" id="IPR001466">
    <property type="entry name" value="Beta-lactam-related"/>
</dbReference>
<keyword evidence="5" id="KW-1185">Reference proteome</keyword>
<dbReference type="PANTHER" id="PTHR43283">
    <property type="entry name" value="BETA-LACTAMASE-RELATED"/>
    <property type="match status" value="1"/>
</dbReference>
<protein>
    <recommendedName>
        <fullName evidence="3">Beta-lactamase-related domain-containing protein</fullName>
    </recommendedName>
</protein>
<sequence length="312" mass="34607">METFERALETATNKESRCNKVAHGIIAAAIDKSGEYIYKRTSGSISLQPDALPVSFENALVIASCTKLITTIVALQCVERDLVALDEPIETHLPELANPQVITYDEKSEKESFILAPAKSKITLRQLVNNSSGPAYDLGEPALEAWRKSRGETPLSLWAPVFPAFSTPLLFETDTLHAHPRRHYQRPTPTPQTRNRRTDVYTSIPEGSTFLQHLKNSQTLFENSAGGHVRNLAINFGLGGLLFTKQIPLTGAPPGTLAWGGLPNMMWWANRERRVAGFYATQVIPHSDVRNTKLAALFQRSLWKMVAKEGMA</sequence>
<dbReference type="STRING" id="576137.A0A1L7WS02"/>
<dbReference type="InterPro" id="IPR012338">
    <property type="entry name" value="Beta-lactam/transpept-like"/>
</dbReference>
<dbReference type="Gene3D" id="3.40.710.10">
    <property type="entry name" value="DD-peptidase/beta-lactamase superfamily"/>
    <property type="match status" value="2"/>
</dbReference>
<feature type="domain" description="Beta-lactamase-related" evidence="3">
    <location>
        <begin position="27"/>
        <end position="143"/>
    </location>
</feature>
<evidence type="ECO:0000313" key="5">
    <source>
        <dbReference type="Proteomes" id="UP000184330"/>
    </source>
</evidence>
<organism evidence="4 5">
    <name type="scientific">Phialocephala subalpina</name>
    <dbReference type="NCBI Taxonomy" id="576137"/>
    <lineage>
        <taxon>Eukaryota</taxon>
        <taxon>Fungi</taxon>
        <taxon>Dikarya</taxon>
        <taxon>Ascomycota</taxon>
        <taxon>Pezizomycotina</taxon>
        <taxon>Leotiomycetes</taxon>
        <taxon>Helotiales</taxon>
        <taxon>Mollisiaceae</taxon>
        <taxon>Phialocephala</taxon>
        <taxon>Phialocephala fortinii species complex</taxon>
    </lineage>
</organism>
<evidence type="ECO:0000256" key="2">
    <source>
        <dbReference type="ARBA" id="ARBA00022801"/>
    </source>
</evidence>
<dbReference type="OrthoDB" id="428260at2759"/>
<reference evidence="4 5" key="1">
    <citation type="submission" date="2016-03" db="EMBL/GenBank/DDBJ databases">
        <authorList>
            <person name="Ploux O."/>
        </authorList>
    </citation>
    <scope>NUCLEOTIDE SEQUENCE [LARGE SCALE GENOMIC DNA]</scope>
    <source>
        <strain evidence="4 5">UAMH 11012</strain>
    </source>
</reference>
<dbReference type="AlphaFoldDB" id="A0A1L7WS02"/>
<keyword evidence="2" id="KW-0378">Hydrolase</keyword>
<dbReference type="GO" id="GO:0016787">
    <property type="term" value="F:hydrolase activity"/>
    <property type="evidence" value="ECO:0007669"/>
    <property type="project" value="UniProtKB-KW"/>
</dbReference>
<dbReference type="SUPFAM" id="SSF56601">
    <property type="entry name" value="beta-lactamase/transpeptidase-like"/>
    <property type="match status" value="1"/>
</dbReference>
<evidence type="ECO:0000313" key="4">
    <source>
        <dbReference type="EMBL" id="CZR55551.1"/>
    </source>
</evidence>
<name>A0A1L7WS02_9HELO</name>
<dbReference type="PANTHER" id="PTHR43283:SF17">
    <property type="entry name" value="(LOVD), PUTATIVE (AFU_ORTHOLOGUE AFUA_5G00920)-RELATED"/>
    <property type="match status" value="1"/>
</dbReference>